<evidence type="ECO:0000259" key="4">
    <source>
        <dbReference type="PROSITE" id="PS50932"/>
    </source>
</evidence>
<dbReference type="CDD" id="cd01392">
    <property type="entry name" value="HTH_LacI"/>
    <property type="match status" value="1"/>
</dbReference>
<dbReference type="PANTHER" id="PTHR30146:SF153">
    <property type="entry name" value="LACTOSE OPERON REPRESSOR"/>
    <property type="match status" value="1"/>
</dbReference>
<keyword evidence="6" id="KW-1185">Reference proteome</keyword>
<dbReference type="Gene3D" id="1.10.260.40">
    <property type="entry name" value="lambda repressor-like DNA-binding domains"/>
    <property type="match status" value="1"/>
</dbReference>
<keyword evidence="2" id="KW-0238">DNA-binding</keyword>
<name>A0A0B2AH03_9MICC</name>
<dbReference type="PROSITE" id="PS50932">
    <property type="entry name" value="HTH_LACI_2"/>
    <property type="match status" value="1"/>
</dbReference>
<protein>
    <submittedName>
        <fullName evidence="5">LacI family transcriptional regulator</fullName>
    </submittedName>
</protein>
<feature type="domain" description="HTH lacI-type" evidence="4">
    <location>
        <begin position="31"/>
        <end position="85"/>
    </location>
</feature>
<dbReference type="SMART" id="SM00354">
    <property type="entry name" value="HTH_LACI"/>
    <property type="match status" value="1"/>
</dbReference>
<dbReference type="SUPFAM" id="SSF47413">
    <property type="entry name" value="lambda repressor-like DNA-binding domains"/>
    <property type="match status" value="1"/>
</dbReference>
<reference evidence="5 6" key="1">
    <citation type="submission" date="2014-09" db="EMBL/GenBank/DDBJ databases">
        <title>Genome sequence of Sinomonas sp. MUSC 117.</title>
        <authorList>
            <person name="Lee L.-H."/>
        </authorList>
    </citation>
    <scope>NUCLEOTIDE SEQUENCE [LARGE SCALE GENOMIC DNA]</scope>
    <source>
        <strain evidence="5 6">MUSC 117</strain>
    </source>
</reference>
<dbReference type="Pfam" id="PF13377">
    <property type="entry name" value="Peripla_BP_3"/>
    <property type="match status" value="1"/>
</dbReference>
<evidence type="ECO:0000313" key="6">
    <source>
        <dbReference type="Proteomes" id="UP000030982"/>
    </source>
</evidence>
<keyword evidence="3" id="KW-0804">Transcription</keyword>
<dbReference type="Gene3D" id="3.40.50.2300">
    <property type="match status" value="2"/>
</dbReference>
<evidence type="ECO:0000256" key="1">
    <source>
        <dbReference type="ARBA" id="ARBA00023015"/>
    </source>
</evidence>
<keyword evidence="1" id="KW-0805">Transcription regulation</keyword>
<organism evidence="5 6">
    <name type="scientific">Sinomonas humi</name>
    <dbReference type="NCBI Taxonomy" id="1338436"/>
    <lineage>
        <taxon>Bacteria</taxon>
        <taxon>Bacillati</taxon>
        <taxon>Actinomycetota</taxon>
        <taxon>Actinomycetes</taxon>
        <taxon>Micrococcales</taxon>
        <taxon>Micrococcaceae</taxon>
        <taxon>Sinomonas</taxon>
    </lineage>
</organism>
<comment type="caution">
    <text evidence="5">The sequence shown here is derived from an EMBL/GenBank/DDBJ whole genome shotgun (WGS) entry which is preliminary data.</text>
</comment>
<gene>
    <name evidence="5" type="ORF">LK10_12765</name>
</gene>
<proteinExistence type="predicted"/>
<dbReference type="AlphaFoldDB" id="A0A0B2AH03"/>
<dbReference type="STRING" id="1338436.LK10_12765"/>
<dbReference type="GO" id="GO:0000976">
    <property type="term" value="F:transcription cis-regulatory region binding"/>
    <property type="evidence" value="ECO:0007669"/>
    <property type="project" value="TreeGrafter"/>
</dbReference>
<evidence type="ECO:0000256" key="2">
    <source>
        <dbReference type="ARBA" id="ARBA00023125"/>
    </source>
</evidence>
<dbReference type="InterPro" id="IPR000843">
    <property type="entry name" value="HTH_LacI"/>
</dbReference>
<dbReference type="Pfam" id="PF00356">
    <property type="entry name" value="LacI"/>
    <property type="match status" value="1"/>
</dbReference>
<evidence type="ECO:0000313" key="5">
    <source>
        <dbReference type="EMBL" id="KHL02485.1"/>
    </source>
</evidence>
<dbReference type="EMBL" id="JTDL01000123">
    <property type="protein sequence ID" value="KHL02485.1"/>
    <property type="molecule type" value="Genomic_DNA"/>
</dbReference>
<dbReference type="GO" id="GO:0003700">
    <property type="term" value="F:DNA-binding transcription factor activity"/>
    <property type="evidence" value="ECO:0007669"/>
    <property type="project" value="TreeGrafter"/>
</dbReference>
<evidence type="ECO:0000256" key="3">
    <source>
        <dbReference type="ARBA" id="ARBA00023163"/>
    </source>
</evidence>
<dbReference type="Proteomes" id="UP000030982">
    <property type="component" value="Unassembled WGS sequence"/>
</dbReference>
<sequence>MTPSGQPRSPRADTMNRMVNEATGNLPATRATLSEVAALANVSVATVSKVLNGRSGVSDETRSRIESLLEERNYNRRLSAQSTAPLIEVLCFEIDSPFAGAAISGIERAAREQGIGVVVASAEDSHLPGPGWVDGVLRRQPLGIILVAALLPEKDLARLRSRAIPIVMMDPYGAPATDAPSIGSADWNGGFLATQHLIQLGHKRIAIITGPESMMASTARLSGYRAALEAAGIGVRRDYIRPGTFHRDDGVIEGRELLSAPEPPSAIFASSDLQALGVYEAARSLGLRIPDDLSVVGYDDLAIAQWVGPPLTTVRVPLAEMAEQAMHLVLRLRDEPELAFSRVDMATSLVVRESSTAPRA</sequence>
<dbReference type="PANTHER" id="PTHR30146">
    <property type="entry name" value="LACI-RELATED TRANSCRIPTIONAL REPRESSOR"/>
    <property type="match status" value="1"/>
</dbReference>
<dbReference type="InterPro" id="IPR046335">
    <property type="entry name" value="LacI/GalR-like_sensor"/>
</dbReference>
<dbReference type="InterPro" id="IPR028082">
    <property type="entry name" value="Peripla_BP_I"/>
</dbReference>
<dbReference type="PROSITE" id="PS00356">
    <property type="entry name" value="HTH_LACI_1"/>
    <property type="match status" value="1"/>
</dbReference>
<accession>A0A0B2AH03</accession>
<dbReference type="InterPro" id="IPR010982">
    <property type="entry name" value="Lambda_DNA-bd_dom_sf"/>
</dbReference>
<dbReference type="SUPFAM" id="SSF53822">
    <property type="entry name" value="Periplasmic binding protein-like I"/>
    <property type="match status" value="1"/>
</dbReference>